<evidence type="ECO:0000313" key="1">
    <source>
        <dbReference type="EMBL" id="KAJ4439857.1"/>
    </source>
</evidence>
<keyword evidence="2" id="KW-1185">Reference proteome</keyword>
<reference evidence="1 2" key="1">
    <citation type="journal article" date="2022" name="Allergy">
        <title>Genome assembly and annotation of Periplaneta americana reveal a comprehensive cockroach allergen profile.</title>
        <authorList>
            <person name="Wang L."/>
            <person name="Xiong Q."/>
            <person name="Saelim N."/>
            <person name="Wang L."/>
            <person name="Nong W."/>
            <person name="Wan A.T."/>
            <person name="Shi M."/>
            <person name="Liu X."/>
            <person name="Cao Q."/>
            <person name="Hui J.H.L."/>
            <person name="Sookrung N."/>
            <person name="Leung T.F."/>
            <person name="Tungtrongchitr A."/>
            <person name="Tsui S.K.W."/>
        </authorList>
    </citation>
    <scope>NUCLEOTIDE SEQUENCE [LARGE SCALE GENOMIC DNA]</scope>
    <source>
        <strain evidence="1">PWHHKU_190912</strain>
    </source>
</reference>
<dbReference type="PANTHER" id="PTHR37404:SF1">
    <property type="entry name" value="HCG1796489"/>
    <property type="match status" value="1"/>
</dbReference>
<proteinExistence type="predicted"/>
<dbReference type="PANTHER" id="PTHR37404">
    <property type="entry name" value="HCG1796489"/>
    <property type="match status" value="1"/>
</dbReference>
<feature type="non-terminal residue" evidence="1">
    <location>
        <position position="1"/>
    </location>
</feature>
<dbReference type="InterPro" id="IPR053347">
    <property type="entry name" value="Axonemal_MT_stabilizer"/>
</dbReference>
<dbReference type="CDD" id="cd22973">
    <property type="entry name" value="DD_CATIP"/>
    <property type="match status" value="1"/>
</dbReference>
<dbReference type="EMBL" id="JAJSOF020000017">
    <property type="protein sequence ID" value="KAJ4439857.1"/>
    <property type="molecule type" value="Genomic_DNA"/>
</dbReference>
<accession>A0ABQ8T048</accession>
<protein>
    <submittedName>
        <fullName evidence="1">Uncharacterized protein</fullName>
    </submittedName>
</protein>
<dbReference type="Proteomes" id="UP001148838">
    <property type="component" value="Unassembled WGS sequence"/>
</dbReference>
<name>A0ABQ8T048_PERAM</name>
<evidence type="ECO:0000313" key="2">
    <source>
        <dbReference type="Proteomes" id="UP001148838"/>
    </source>
</evidence>
<dbReference type="InterPro" id="IPR047501">
    <property type="entry name" value="DD_CATIP"/>
</dbReference>
<sequence length="619" mass="69761">FCVTTGYLLQHTWMEGEYIVKVSPYKKVREGCVEKAVPLECVWEDDMELASKYLDCEASSRFTTQHRASHRSYLADHPEVRALLKDFMQATLLLKPSNVLSFATDFFGRFTFAQEYEPGPSTQLTTSLLDEVLGLVVRLAGRREVAAILETLLQRVLRRELDRNLLALLRDLCSSTTRLADILHAVIVVLEREGQVACVLSSLLIAAVPSGGEREMAELLADIVPHDVVEIVLKDILNTATITTEYDIVKDKVTTATTRPDHDVIVDILQDILTTATAGAGHDVKVDILKEILTTINEGTRAEDNILQDLPEGVSIRMASTKTCWNLLETSTRVGHHFIHPVEQIHEHVEQTLPPALQQRNPGPSHATYFTTKAEVHDHKSDTHKDTDTAVLLTHCARQNFMRNVNEKLCMNDWSPMKLGSTEYATQYMRKEVMHPVEHVTTIGLLSECKLYGIFVSWVQSRGLGRDEQPAVPPSTNSFAKHLDPYISTTHLVHSTVHRGHTSDDRTDVTPILPMRKEPIFDTSVFKTKATNRIVPKFMCRIPHKGKCSETQDKYVHPYHHTTWHYDTKFPATVPAASLWETLSAPNMYCTEYCHIGTGWPVRTAVHIGVQPIFVHSIK</sequence>
<comment type="caution">
    <text evidence="1">The sequence shown here is derived from an EMBL/GenBank/DDBJ whole genome shotgun (WGS) entry which is preliminary data.</text>
</comment>
<dbReference type="SUPFAM" id="SSF47391">
    <property type="entry name" value="Dimerization-anchoring domain of cAMP-dependent PK regulatory subunit"/>
    <property type="match status" value="1"/>
</dbReference>
<organism evidence="1 2">
    <name type="scientific">Periplaneta americana</name>
    <name type="common">American cockroach</name>
    <name type="synonym">Blatta americana</name>
    <dbReference type="NCBI Taxonomy" id="6978"/>
    <lineage>
        <taxon>Eukaryota</taxon>
        <taxon>Metazoa</taxon>
        <taxon>Ecdysozoa</taxon>
        <taxon>Arthropoda</taxon>
        <taxon>Hexapoda</taxon>
        <taxon>Insecta</taxon>
        <taxon>Pterygota</taxon>
        <taxon>Neoptera</taxon>
        <taxon>Polyneoptera</taxon>
        <taxon>Dictyoptera</taxon>
        <taxon>Blattodea</taxon>
        <taxon>Blattoidea</taxon>
        <taxon>Blattidae</taxon>
        <taxon>Blattinae</taxon>
        <taxon>Periplaneta</taxon>
    </lineage>
</organism>
<gene>
    <name evidence="1" type="ORF">ANN_07985</name>
</gene>